<dbReference type="AlphaFoldDB" id="A0A0L8I4H8"/>
<sequence length="132" mass="15239">FSEPLWEQCFLIVQSLILTSALTRKFDGYYIRSTRTALNISWQSHSISKILCRPLPKTSAVIRKHRLALARHNVMRHNETVASVLLWSPVVTRRRGHPNLTFKKIIEEDVGLHGGVFTNAVQHRDAWRNLTL</sequence>
<dbReference type="EMBL" id="KQ416572">
    <property type="protein sequence ID" value="KOF96403.1"/>
    <property type="molecule type" value="Genomic_DNA"/>
</dbReference>
<feature type="non-terminal residue" evidence="1">
    <location>
        <position position="1"/>
    </location>
</feature>
<organism evidence="1">
    <name type="scientific">Octopus bimaculoides</name>
    <name type="common">California two-spotted octopus</name>
    <dbReference type="NCBI Taxonomy" id="37653"/>
    <lineage>
        <taxon>Eukaryota</taxon>
        <taxon>Metazoa</taxon>
        <taxon>Spiralia</taxon>
        <taxon>Lophotrochozoa</taxon>
        <taxon>Mollusca</taxon>
        <taxon>Cephalopoda</taxon>
        <taxon>Coleoidea</taxon>
        <taxon>Octopodiformes</taxon>
        <taxon>Octopoda</taxon>
        <taxon>Incirrata</taxon>
        <taxon>Octopodidae</taxon>
        <taxon>Octopus</taxon>
    </lineage>
</organism>
<accession>A0A0L8I4H8</accession>
<evidence type="ECO:0000313" key="1">
    <source>
        <dbReference type="EMBL" id="KOF96403.1"/>
    </source>
</evidence>
<name>A0A0L8I4H8_OCTBM</name>
<reference evidence="1" key="1">
    <citation type="submission" date="2015-07" db="EMBL/GenBank/DDBJ databases">
        <title>MeaNS - Measles Nucleotide Surveillance Program.</title>
        <authorList>
            <person name="Tran T."/>
            <person name="Druce J."/>
        </authorList>
    </citation>
    <scope>NUCLEOTIDE SEQUENCE</scope>
    <source>
        <strain evidence="1">UCB-OBI-ISO-001</strain>
        <tissue evidence="1">Gonad</tissue>
    </source>
</reference>
<proteinExistence type="predicted"/>
<gene>
    <name evidence="1" type="ORF">OCBIM_22035100mg</name>
</gene>
<protein>
    <submittedName>
        <fullName evidence="1">Uncharacterized protein</fullName>
    </submittedName>
</protein>